<organism evidence="1 2">
    <name type="scientific">Heterorhabditis bacteriophora</name>
    <name type="common">Entomopathogenic nematode worm</name>
    <dbReference type="NCBI Taxonomy" id="37862"/>
    <lineage>
        <taxon>Eukaryota</taxon>
        <taxon>Metazoa</taxon>
        <taxon>Ecdysozoa</taxon>
        <taxon>Nematoda</taxon>
        <taxon>Chromadorea</taxon>
        <taxon>Rhabditida</taxon>
        <taxon>Rhabditina</taxon>
        <taxon>Rhabditomorpha</taxon>
        <taxon>Strongyloidea</taxon>
        <taxon>Heterorhabditidae</taxon>
        <taxon>Heterorhabditis</taxon>
    </lineage>
</organism>
<evidence type="ECO:0000313" key="2">
    <source>
        <dbReference type="WBParaSite" id="Hba_15240"/>
    </source>
</evidence>
<dbReference type="Proteomes" id="UP000095283">
    <property type="component" value="Unplaced"/>
</dbReference>
<name>A0A1I7XCI7_HETBA</name>
<keyword evidence="1" id="KW-1185">Reference proteome</keyword>
<reference evidence="2" key="1">
    <citation type="submission" date="2016-11" db="UniProtKB">
        <authorList>
            <consortium name="WormBaseParasite"/>
        </authorList>
    </citation>
    <scope>IDENTIFICATION</scope>
</reference>
<evidence type="ECO:0000313" key="1">
    <source>
        <dbReference type="Proteomes" id="UP000095283"/>
    </source>
</evidence>
<dbReference type="WBParaSite" id="Hba_15240">
    <property type="protein sequence ID" value="Hba_15240"/>
    <property type="gene ID" value="Hba_15240"/>
</dbReference>
<accession>A0A1I7XCI7</accession>
<dbReference type="AlphaFoldDB" id="A0A1I7XCI7"/>
<sequence>MRNRLFYYYSKKYSIGSIQSYFFRRNFIENRRWLHGTF</sequence>
<proteinExistence type="predicted"/>
<protein>
    <submittedName>
        <fullName evidence="2">Uncharacterized protein</fullName>
    </submittedName>
</protein>